<dbReference type="Proteomes" id="UP000000263">
    <property type="component" value="Chromosome"/>
</dbReference>
<dbReference type="Pfam" id="PF03745">
    <property type="entry name" value="DUF309"/>
    <property type="match status" value="1"/>
</dbReference>
<dbReference type="PANTHER" id="PTHR34796:SF1">
    <property type="entry name" value="EXPRESSED PROTEIN"/>
    <property type="match status" value="1"/>
</dbReference>
<dbReference type="PANTHER" id="PTHR34796">
    <property type="entry name" value="EXPRESSED PROTEIN"/>
    <property type="match status" value="1"/>
</dbReference>
<dbReference type="HOGENOM" id="CLU_125317_2_0_0"/>
<dbReference type="STRING" id="383372.Rcas_1756"/>
<evidence type="ECO:0000313" key="2">
    <source>
        <dbReference type="Proteomes" id="UP000000263"/>
    </source>
</evidence>
<dbReference type="EMBL" id="CP000804">
    <property type="protein sequence ID" value="ABU57848.1"/>
    <property type="molecule type" value="Genomic_DNA"/>
</dbReference>
<keyword evidence="2" id="KW-1185">Reference proteome</keyword>
<organism evidence="1 2">
    <name type="scientific">Roseiflexus castenholzii (strain DSM 13941 / HLO8)</name>
    <dbReference type="NCBI Taxonomy" id="383372"/>
    <lineage>
        <taxon>Bacteria</taxon>
        <taxon>Bacillati</taxon>
        <taxon>Chloroflexota</taxon>
        <taxon>Chloroflexia</taxon>
        <taxon>Chloroflexales</taxon>
        <taxon>Roseiflexineae</taxon>
        <taxon>Roseiflexaceae</taxon>
        <taxon>Roseiflexus</taxon>
    </lineage>
</organism>
<dbReference type="KEGG" id="rca:Rcas_1756"/>
<proteinExistence type="predicted"/>
<evidence type="ECO:0008006" key="3">
    <source>
        <dbReference type="Google" id="ProtNLM"/>
    </source>
</evidence>
<dbReference type="AlphaFoldDB" id="A7NK28"/>
<accession>A7NK28</accession>
<protein>
    <recommendedName>
        <fullName evidence="3">DUF309 domain-containing protein</fullName>
    </recommendedName>
</protein>
<dbReference type="eggNOG" id="COG1547">
    <property type="taxonomic scope" value="Bacteria"/>
</dbReference>
<dbReference type="Gene3D" id="1.10.3450.10">
    <property type="entry name" value="TTHA0068-like"/>
    <property type="match status" value="1"/>
</dbReference>
<dbReference type="InterPro" id="IPR005500">
    <property type="entry name" value="DUF309"/>
</dbReference>
<sequence>MVRQASMDHYLEGIRLFNAGEYWHAHEQWEICWLASAQSEAMFYKGIIQAAAALEKWKRGQPRGMRLNYVKSRPKLAAFSPWMRGLHVAALITAMDQFVLNGGPPAPVPRITLDPPTAAALAAHIRSLEAASRHV</sequence>
<reference evidence="1 2" key="1">
    <citation type="submission" date="2007-08" db="EMBL/GenBank/DDBJ databases">
        <title>Complete sequence of Roseiflexus castenholzii DSM 13941.</title>
        <authorList>
            <consortium name="US DOE Joint Genome Institute"/>
            <person name="Copeland A."/>
            <person name="Lucas S."/>
            <person name="Lapidus A."/>
            <person name="Barry K."/>
            <person name="Glavina del Rio T."/>
            <person name="Dalin E."/>
            <person name="Tice H."/>
            <person name="Pitluck S."/>
            <person name="Thompson L.S."/>
            <person name="Brettin T."/>
            <person name="Bruce D."/>
            <person name="Detter J.C."/>
            <person name="Han C."/>
            <person name="Tapia R."/>
            <person name="Schmutz J."/>
            <person name="Larimer F."/>
            <person name="Land M."/>
            <person name="Hauser L."/>
            <person name="Kyrpides N."/>
            <person name="Mikhailova N."/>
            <person name="Bryant D.A."/>
            <person name="Hanada S."/>
            <person name="Tsukatani Y."/>
            <person name="Richardson P."/>
        </authorList>
    </citation>
    <scope>NUCLEOTIDE SEQUENCE [LARGE SCALE GENOMIC DNA]</scope>
    <source>
        <strain evidence="2">DSM 13941 / HLO8</strain>
    </source>
</reference>
<evidence type="ECO:0000313" key="1">
    <source>
        <dbReference type="EMBL" id="ABU57848.1"/>
    </source>
</evidence>
<gene>
    <name evidence="1" type="ordered locus">Rcas_1756</name>
</gene>
<dbReference type="InterPro" id="IPR023203">
    <property type="entry name" value="TTHA0068_sf"/>
</dbReference>
<dbReference type="SUPFAM" id="SSF140663">
    <property type="entry name" value="TTHA0068-like"/>
    <property type="match status" value="1"/>
</dbReference>
<name>A7NK28_ROSCS</name>